<dbReference type="InterPro" id="IPR014002">
    <property type="entry name" value="Agenet_dom_plant"/>
</dbReference>
<keyword evidence="3" id="KW-1185">Reference proteome</keyword>
<name>A0A2U1QEW6_ARTAN</name>
<evidence type="ECO:0000259" key="1">
    <source>
        <dbReference type="SMART" id="SM00743"/>
    </source>
</evidence>
<gene>
    <name evidence="2" type="ORF">CTI12_AA033240</name>
</gene>
<dbReference type="EMBL" id="PKPP01000172">
    <property type="protein sequence ID" value="PWA96544.1"/>
    <property type="molecule type" value="Genomic_DNA"/>
</dbReference>
<organism evidence="2 3">
    <name type="scientific">Artemisia annua</name>
    <name type="common">Sweet wormwood</name>
    <dbReference type="NCBI Taxonomy" id="35608"/>
    <lineage>
        <taxon>Eukaryota</taxon>
        <taxon>Viridiplantae</taxon>
        <taxon>Streptophyta</taxon>
        <taxon>Embryophyta</taxon>
        <taxon>Tracheophyta</taxon>
        <taxon>Spermatophyta</taxon>
        <taxon>Magnoliopsida</taxon>
        <taxon>eudicotyledons</taxon>
        <taxon>Gunneridae</taxon>
        <taxon>Pentapetalae</taxon>
        <taxon>asterids</taxon>
        <taxon>campanulids</taxon>
        <taxon>Asterales</taxon>
        <taxon>Asteraceae</taxon>
        <taxon>Asteroideae</taxon>
        <taxon>Anthemideae</taxon>
        <taxon>Artemisiinae</taxon>
        <taxon>Artemisia</taxon>
    </lineage>
</organism>
<accession>A0A2U1QEW6</accession>
<comment type="caution">
    <text evidence="2">The sequence shown here is derived from an EMBL/GenBank/DDBJ whole genome shotgun (WGS) entry which is preliminary data.</text>
</comment>
<dbReference type="OrthoDB" id="1894168at2759"/>
<feature type="domain" description="Agenet" evidence="1">
    <location>
        <begin position="7"/>
        <end position="87"/>
    </location>
</feature>
<proteinExistence type="predicted"/>
<sequence>MKEPRDFNFKVGQEAELKSFLTGYRGAWFRFKILDILLKENKIKLEYLDYEEEEEQTEKIYEVPPYYKRSNPSNKQLMIRPCYPPMYHKNTMPPVISEVCVVTEGTWKAEDLVDSYYEHCYWSGRVTKVLSKDKVEIEYPLPPAGEGREDVIYEAFCKDLRPSLVWSQEEGWILPTMSMHKTSIQSYKFLLVQGKQIHLRPGFLPYHLSGCLDFCAVHDMIHKWDGRTAGDSQLIFPSQKGTDSEKEEVDDAKEVGDSPLDACGTGTSNGTGITLDSLVEEQTDIQSLEAMDAAVCEDVKMDDVESTDSISIMGVQESNTATTFREGIDYSIDLNIMHEDTLEAPILDLEELGNKIRWLKRILHSHQPPTNATTPWKFA</sequence>
<dbReference type="PANTHER" id="PTHR36805:SF7">
    <property type="entry name" value="AGENET DOMAIN-CONTAINING PROTEIN"/>
    <property type="match status" value="1"/>
</dbReference>
<dbReference type="Proteomes" id="UP000245207">
    <property type="component" value="Unassembled WGS sequence"/>
</dbReference>
<protein>
    <submittedName>
        <fullName evidence="2">Agenet-like domain-containing protein</fullName>
    </submittedName>
</protein>
<dbReference type="Pfam" id="PF05641">
    <property type="entry name" value="Agenet"/>
    <property type="match status" value="1"/>
</dbReference>
<dbReference type="PANTHER" id="PTHR36805">
    <property type="entry name" value="AGENET DOMAIN-CONTAINING PROTEIN"/>
    <property type="match status" value="1"/>
</dbReference>
<reference evidence="2 3" key="1">
    <citation type="journal article" date="2018" name="Mol. Plant">
        <title>The genome of Artemisia annua provides insight into the evolution of Asteraceae family and artemisinin biosynthesis.</title>
        <authorList>
            <person name="Shen Q."/>
            <person name="Zhang L."/>
            <person name="Liao Z."/>
            <person name="Wang S."/>
            <person name="Yan T."/>
            <person name="Shi P."/>
            <person name="Liu M."/>
            <person name="Fu X."/>
            <person name="Pan Q."/>
            <person name="Wang Y."/>
            <person name="Lv Z."/>
            <person name="Lu X."/>
            <person name="Zhang F."/>
            <person name="Jiang W."/>
            <person name="Ma Y."/>
            <person name="Chen M."/>
            <person name="Hao X."/>
            <person name="Li L."/>
            <person name="Tang Y."/>
            <person name="Lv G."/>
            <person name="Zhou Y."/>
            <person name="Sun X."/>
            <person name="Brodelius P.E."/>
            <person name="Rose J.K.C."/>
            <person name="Tang K."/>
        </authorList>
    </citation>
    <scope>NUCLEOTIDE SEQUENCE [LARGE SCALE GENOMIC DNA]</scope>
    <source>
        <strain evidence="3">cv. Huhao1</strain>
        <tissue evidence="2">Leaf</tissue>
    </source>
</reference>
<feature type="domain" description="Agenet" evidence="1">
    <location>
        <begin position="105"/>
        <end position="168"/>
    </location>
</feature>
<evidence type="ECO:0000313" key="3">
    <source>
        <dbReference type="Proteomes" id="UP000245207"/>
    </source>
</evidence>
<evidence type="ECO:0000313" key="2">
    <source>
        <dbReference type="EMBL" id="PWA96544.1"/>
    </source>
</evidence>
<dbReference type="STRING" id="35608.A0A2U1QEW6"/>
<dbReference type="InterPro" id="IPR008395">
    <property type="entry name" value="Agenet-like_dom"/>
</dbReference>
<dbReference type="SMART" id="SM00743">
    <property type="entry name" value="Agenet"/>
    <property type="match status" value="2"/>
</dbReference>
<dbReference type="AlphaFoldDB" id="A0A2U1QEW6"/>